<organism evidence="6 7">
    <name type="scientific">Aegilops tauschii subsp. strangulata</name>
    <name type="common">Goatgrass</name>
    <dbReference type="NCBI Taxonomy" id="200361"/>
    <lineage>
        <taxon>Eukaryota</taxon>
        <taxon>Viridiplantae</taxon>
        <taxon>Streptophyta</taxon>
        <taxon>Embryophyta</taxon>
        <taxon>Tracheophyta</taxon>
        <taxon>Spermatophyta</taxon>
        <taxon>Magnoliopsida</taxon>
        <taxon>Liliopsida</taxon>
        <taxon>Poales</taxon>
        <taxon>Poaceae</taxon>
        <taxon>BOP clade</taxon>
        <taxon>Pooideae</taxon>
        <taxon>Triticodae</taxon>
        <taxon>Triticeae</taxon>
        <taxon>Triticinae</taxon>
        <taxon>Aegilops</taxon>
    </lineage>
</organism>
<keyword evidence="4" id="KW-0547">Nucleotide-binding</keyword>
<dbReference type="SUPFAM" id="SSF52540">
    <property type="entry name" value="P-loop containing nucleoside triphosphate hydrolases"/>
    <property type="match status" value="1"/>
</dbReference>
<dbReference type="InterPro" id="IPR027417">
    <property type="entry name" value="P-loop_NTPase"/>
</dbReference>
<dbReference type="GO" id="GO:0006400">
    <property type="term" value="P:tRNA modification"/>
    <property type="evidence" value="ECO:0007669"/>
    <property type="project" value="TreeGrafter"/>
</dbReference>
<protein>
    <submittedName>
        <fullName evidence="6">Uncharacterized protein</fullName>
    </submittedName>
</protein>
<dbReference type="Gramene" id="AET5Gv20451100.2">
    <property type="protein sequence ID" value="AET5Gv20451100.2"/>
    <property type="gene ID" value="AET5Gv20451100"/>
</dbReference>
<evidence type="ECO:0000256" key="5">
    <source>
        <dbReference type="ARBA" id="ARBA00022840"/>
    </source>
</evidence>
<keyword evidence="7" id="KW-1185">Reference proteome</keyword>
<dbReference type="PANTHER" id="PTHR11088">
    <property type="entry name" value="TRNA DIMETHYLALLYLTRANSFERASE"/>
    <property type="match status" value="1"/>
</dbReference>
<dbReference type="Pfam" id="PF01715">
    <property type="entry name" value="IPPT"/>
    <property type="match status" value="1"/>
</dbReference>
<sequence length="257" mass="27794">MEQRRGGKPKVVFVLGATSTGKSKLAIALAARFGGEVINSDKIQVYAGLPVITNKVTDEECAGVPHHLLGCVPCPDADFTVDDFCREAADAIKRVLSNGGLPVVAGGSNRYVNALVEGDGGAFRSSHDCLFARAAFDPDASYTRGVRRAIGLPEMDAYLRRASDGDDDGAPAMLGRAVEDIKVNTFGLVLEQVEKIRRLSTLEGWDVRRVDCTEVLARMADGEGVQELWRKVVWEPVEDMVRTFVIAEKSSGKINLL</sequence>
<reference evidence="6" key="4">
    <citation type="submission" date="2019-03" db="UniProtKB">
        <authorList>
            <consortium name="EnsemblPlants"/>
        </authorList>
    </citation>
    <scope>IDENTIFICATION</scope>
</reference>
<dbReference type="GO" id="GO:0009691">
    <property type="term" value="P:cytokinin biosynthetic process"/>
    <property type="evidence" value="ECO:0007669"/>
    <property type="project" value="UniProtKB-KW"/>
</dbReference>
<evidence type="ECO:0000313" key="7">
    <source>
        <dbReference type="Proteomes" id="UP000015105"/>
    </source>
</evidence>
<evidence type="ECO:0000256" key="3">
    <source>
        <dbReference type="ARBA" id="ARBA00022712"/>
    </source>
</evidence>
<reference evidence="6" key="3">
    <citation type="journal article" date="2017" name="Nature">
        <title>Genome sequence of the progenitor of the wheat D genome Aegilops tauschii.</title>
        <authorList>
            <person name="Luo M.C."/>
            <person name="Gu Y.Q."/>
            <person name="Puiu D."/>
            <person name="Wang H."/>
            <person name="Twardziok S.O."/>
            <person name="Deal K.R."/>
            <person name="Huo N."/>
            <person name="Zhu T."/>
            <person name="Wang L."/>
            <person name="Wang Y."/>
            <person name="McGuire P.E."/>
            <person name="Liu S."/>
            <person name="Long H."/>
            <person name="Ramasamy R.K."/>
            <person name="Rodriguez J.C."/>
            <person name="Van S.L."/>
            <person name="Yuan L."/>
            <person name="Wang Z."/>
            <person name="Xia Z."/>
            <person name="Xiao L."/>
            <person name="Anderson O.D."/>
            <person name="Ouyang S."/>
            <person name="Liang Y."/>
            <person name="Zimin A.V."/>
            <person name="Pertea G."/>
            <person name="Qi P."/>
            <person name="Bennetzen J.L."/>
            <person name="Dai X."/>
            <person name="Dawson M.W."/>
            <person name="Muller H.G."/>
            <person name="Kugler K."/>
            <person name="Rivarola-Duarte L."/>
            <person name="Spannagl M."/>
            <person name="Mayer K.F.X."/>
            <person name="Lu F.H."/>
            <person name="Bevan M.W."/>
            <person name="Leroy P."/>
            <person name="Li P."/>
            <person name="You F.M."/>
            <person name="Sun Q."/>
            <person name="Liu Z."/>
            <person name="Lyons E."/>
            <person name="Wicker T."/>
            <person name="Salzberg S.L."/>
            <person name="Devos K.M."/>
            <person name="Dvorak J."/>
        </authorList>
    </citation>
    <scope>NUCLEOTIDE SEQUENCE [LARGE SCALE GENOMIC DNA]</scope>
    <source>
        <strain evidence="6">cv. AL8/78</strain>
    </source>
</reference>
<keyword evidence="3" id="KW-0203">Cytokinin biosynthesis</keyword>
<reference evidence="6" key="5">
    <citation type="journal article" date="2021" name="G3 (Bethesda)">
        <title>Aegilops tauschii genome assembly Aet v5.0 features greater sequence contiguity and improved annotation.</title>
        <authorList>
            <person name="Wang L."/>
            <person name="Zhu T."/>
            <person name="Rodriguez J.C."/>
            <person name="Deal K.R."/>
            <person name="Dubcovsky J."/>
            <person name="McGuire P.E."/>
            <person name="Lux T."/>
            <person name="Spannagl M."/>
            <person name="Mayer K.F.X."/>
            <person name="Baldrich P."/>
            <person name="Meyers B.C."/>
            <person name="Huo N."/>
            <person name="Gu Y.Q."/>
            <person name="Zhou H."/>
            <person name="Devos K.M."/>
            <person name="Bennetzen J.L."/>
            <person name="Unver T."/>
            <person name="Budak H."/>
            <person name="Gulick P.J."/>
            <person name="Galiba G."/>
            <person name="Kalapos B."/>
            <person name="Nelson D.R."/>
            <person name="Li P."/>
            <person name="You F.M."/>
            <person name="Luo M.C."/>
            <person name="Dvorak J."/>
        </authorList>
    </citation>
    <scope>NUCLEOTIDE SEQUENCE [LARGE SCALE GENOMIC DNA]</scope>
    <source>
        <strain evidence="6">cv. AL8/78</strain>
    </source>
</reference>
<reference evidence="7" key="2">
    <citation type="journal article" date="2017" name="Nat. Plants">
        <title>The Aegilops tauschii genome reveals multiple impacts of transposons.</title>
        <authorList>
            <person name="Zhao G."/>
            <person name="Zou C."/>
            <person name="Li K."/>
            <person name="Wang K."/>
            <person name="Li T."/>
            <person name="Gao L."/>
            <person name="Zhang X."/>
            <person name="Wang H."/>
            <person name="Yang Z."/>
            <person name="Liu X."/>
            <person name="Jiang W."/>
            <person name="Mao L."/>
            <person name="Kong X."/>
            <person name="Jiao Y."/>
            <person name="Jia J."/>
        </authorList>
    </citation>
    <scope>NUCLEOTIDE SEQUENCE [LARGE SCALE GENOMIC DNA]</scope>
    <source>
        <strain evidence="7">cv. AL8/78</strain>
    </source>
</reference>
<keyword evidence="5" id="KW-0067">ATP-binding</keyword>
<comment type="similarity">
    <text evidence="1">Belongs to the IPP transferase family.</text>
</comment>
<dbReference type="EnsemblPlants" id="AET5Gv20451100.2">
    <property type="protein sequence ID" value="AET5Gv20451100.2"/>
    <property type="gene ID" value="AET5Gv20451100"/>
</dbReference>
<evidence type="ECO:0000313" key="6">
    <source>
        <dbReference type="EnsemblPlants" id="AET5Gv20451100.2"/>
    </source>
</evidence>
<dbReference type="GO" id="GO:0052381">
    <property type="term" value="F:tRNA dimethylallyltransferase activity"/>
    <property type="evidence" value="ECO:0007669"/>
    <property type="project" value="TreeGrafter"/>
</dbReference>
<dbReference type="STRING" id="200361.A0A453KLI1"/>
<reference evidence="7" key="1">
    <citation type="journal article" date="2014" name="Science">
        <title>Ancient hybridizations among the ancestral genomes of bread wheat.</title>
        <authorList>
            <consortium name="International Wheat Genome Sequencing Consortium,"/>
            <person name="Marcussen T."/>
            <person name="Sandve S.R."/>
            <person name="Heier L."/>
            <person name="Spannagl M."/>
            <person name="Pfeifer M."/>
            <person name="Jakobsen K.S."/>
            <person name="Wulff B.B."/>
            <person name="Steuernagel B."/>
            <person name="Mayer K.F."/>
            <person name="Olsen O.A."/>
        </authorList>
    </citation>
    <scope>NUCLEOTIDE SEQUENCE [LARGE SCALE GENOMIC DNA]</scope>
    <source>
        <strain evidence="7">cv. AL8/78</strain>
    </source>
</reference>
<accession>A0A453KLI1</accession>
<dbReference type="AlphaFoldDB" id="A0A453KLI1"/>
<evidence type="ECO:0000256" key="1">
    <source>
        <dbReference type="ARBA" id="ARBA00005842"/>
    </source>
</evidence>
<dbReference type="GO" id="GO:0005524">
    <property type="term" value="F:ATP binding"/>
    <property type="evidence" value="ECO:0007669"/>
    <property type="project" value="UniProtKB-KW"/>
</dbReference>
<dbReference type="Gene3D" id="1.10.287.890">
    <property type="entry name" value="Crystal structure of tRNA isopentenylpyrophosphate transferase (bh2366) domain"/>
    <property type="match status" value="1"/>
</dbReference>
<evidence type="ECO:0000256" key="4">
    <source>
        <dbReference type="ARBA" id="ARBA00022741"/>
    </source>
</evidence>
<name>A0A453KLI1_AEGTS</name>
<keyword evidence="2" id="KW-0808">Transferase</keyword>
<proteinExistence type="inferred from homology"/>
<dbReference type="PANTHER" id="PTHR11088:SF64">
    <property type="entry name" value="ADENYLATE ISOPENTENYLTRANSFERASE"/>
    <property type="match status" value="1"/>
</dbReference>
<dbReference type="Gene3D" id="3.40.50.300">
    <property type="entry name" value="P-loop containing nucleotide triphosphate hydrolases"/>
    <property type="match status" value="2"/>
</dbReference>
<dbReference type="GO" id="GO:0005739">
    <property type="term" value="C:mitochondrion"/>
    <property type="evidence" value="ECO:0007669"/>
    <property type="project" value="TreeGrafter"/>
</dbReference>
<dbReference type="InterPro" id="IPR039657">
    <property type="entry name" value="Dimethylallyltransferase"/>
</dbReference>
<dbReference type="Proteomes" id="UP000015105">
    <property type="component" value="Chromosome 5D"/>
</dbReference>
<evidence type="ECO:0000256" key="2">
    <source>
        <dbReference type="ARBA" id="ARBA00022679"/>
    </source>
</evidence>